<name>A0A3P8XU00_ESOLU</name>
<dbReference type="InterPro" id="IPR026185">
    <property type="entry name" value="EPSTI1"/>
</dbReference>
<proteinExistence type="predicted"/>
<feature type="region of interest" description="Disordered" evidence="1">
    <location>
        <begin position="293"/>
        <end position="324"/>
    </location>
</feature>
<accession>A0A3P8XU00</accession>
<evidence type="ECO:0000256" key="1">
    <source>
        <dbReference type="SAM" id="MobiDB-lite"/>
    </source>
</evidence>
<evidence type="ECO:0000313" key="3">
    <source>
        <dbReference type="Proteomes" id="UP000265140"/>
    </source>
</evidence>
<reference evidence="3" key="1">
    <citation type="journal article" date="2014" name="PLoS ONE">
        <title>The genome and linkage map of the northern pike (Esox lucius): conserved synteny revealed between the salmonid sister group and the Neoteleostei.</title>
        <authorList>
            <person name="Rondeau E.B."/>
            <person name="Minkley D.R."/>
            <person name="Leong J.S."/>
            <person name="Messmer A.M."/>
            <person name="Jantzen J.R."/>
            <person name="von Schalburg K.R."/>
            <person name="Lemon C."/>
            <person name="Bird N.H."/>
            <person name="Koop B.F."/>
        </authorList>
    </citation>
    <scope>NUCLEOTIDE SEQUENCE</scope>
</reference>
<evidence type="ECO:0000313" key="2">
    <source>
        <dbReference type="Ensembl" id="ENSELUP00000007224.2"/>
    </source>
</evidence>
<reference evidence="2" key="3">
    <citation type="submission" date="2025-08" db="UniProtKB">
        <authorList>
            <consortium name="Ensembl"/>
        </authorList>
    </citation>
    <scope>IDENTIFICATION</scope>
</reference>
<feature type="compositionally biased region" description="Polar residues" evidence="1">
    <location>
        <begin position="47"/>
        <end position="60"/>
    </location>
</feature>
<protein>
    <recommendedName>
        <fullName evidence="4">Epithelial stromal interaction 1</fullName>
    </recommendedName>
</protein>
<reference evidence="2" key="4">
    <citation type="submission" date="2025-09" db="UniProtKB">
        <authorList>
            <consortium name="Ensembl"/>
        </authorList>
    </citation>
    <scope>IDENTIFICATION</scope>
</reference>
<organism evidence="2 3">
    <name type="scientific">Esox lucius</name>
    <name type="common">Northern pike</name>
    <dbReference type="NCBI Taxonomy" id="8010"/>
    <lineage>
        <taxon>Eukaryota</taxon>
        <taxon>Metazoa</taxon>
        <taxon>Chordata</taxon>
        <taxon>Craniata</taxon>
        <taxon>Vertebrata</taxon>
        <taxon>Euteleostomi</taxon>
        <taxon>Actinopterygii</taxon>
        <taxon>Neopterygii</taxon>
        <taxon>Teleostei</taxon>
        <taxon>Protacanthopterygii</taxon>
        <taxon>Esociformes</taxon>
        <taxon>Esocidae</taxon>
        <taxon>Esox</taxon>
    </lineage>
</organism>
<feature type="region of interest" description="Disordered" evidence="1">
    <location>
        <begin position="123"/>
        <end position="174"/>
    </location>
</feature>
<feature type="compositionally biased region" description="Polar residues" evidence="1">
    <location>
        <begin position="295"/>
        <end position="307"/>
    </location>
</feature>
<dbReference type="Proteomes" id="UP000265140">
    <property type="component" value="Chromosome 16"/>
</dbReference>
<feature type="compositionally biased region" description="Basic and acidic residues" evidence="1">
    <location>
        <begin position="132"/>
        <end position="174"/>
    </location>
</feature>
<keyword evidence="3" id="KW-1185">Reference proteome</keyword>
<feature type="compositionally biased region" description="Basic and acidic residues" evidence="1">
    <location>
        <begin position="215"/>
        <end position="234"/>
    </location>
</feature>
<dbReference type="Bgee" id="ENSELUG00000008007">
    <property type="expression patterns" value="Expressed in spleen and 14 other cell types or tissues"/>
</dbReference>
<feature type="region of interest" description="Disordered" evidence="1">
    <location>
        <begin position="1"/>
        <end position="107"/>
    </location>
</feature>
<dbReference type="PANTHER" id="PTHR22529">
    <property type="entry name" value="EPITHELIAL-STROMAL INTERACTION PROTEIN 1"/>
    <property type="match status" value="1"/>
</dbReference>
<gene>
    <name evidence="2" type="primary">EPSTI1</name>
</gene>
<dbReference type="PANTHER" id="PTHR22529:SF1">
    <property type="entry name" value="EPITHELIAL-STROMAL INTERACTION PROTEIN 1"/>
    <property type="match status" value="1"/>
</dbReference>
<feature type="region of interest" description="Disordered" evidence="1">
    <location>
        <begin position="188"/>
        <end position="234"/>
    </location>
</feature>
<dbReference type="Ensembl" id="ENSELUT00000007621.3">
    <property type="protein sequence ID" value="ENSELUP00000007224.2"/>
    <property type="gene ID" value="ENSELUG00000008007.3"/>
</dbReference>
<dbReference type="AlphaFoldDB" id="A0A3P8XU00"/>
<reference evidence="2" key="2">
    <citation type="submission" date="2020-02" db="EMBL/GenBank/DDBJ databases">
        <title>Esox lucius (northern pike) genome, fEsoLuc1, primary haplotype.</title>
        <authorList>
            <person name="Myers G."/>
            <person name="Karagic N."/>
            <person name="Meyer A."/>
            <person name="Pippel M."/>
            <person name="Reichard M."/>
            <person name="Winkler S."/>
            <person name="Tracey A."/>
            <person name="Sims Y."/>
            <person name="Howe K."/>
            <person name="Rhie A."/>
            <person name="Formenti G."/>
            <person name="Durbin R."/>
            <person name="Fedrigo O."/>
            <person name="Jarvis E.D."/>
        </authorList>
    </citation>
    <scope>NUCLEOTIDE SEQUENCE [LARGE SCALE GENOMIC DNA]</scope>
</reference>
<dbReference type="GeneTree" id="ENSGT00390000013820"/>
<sequence>MDDQEHYRNGINNDNRRTNRLSGNNSWQEPKPDAKAEPPVPVKNTDPEIQQDPTQPQYSEGFTVITPIETRRRKLQSMAQKEEEDYLKWKEENRPGPIQLAPSKLGGEVSLAEVRQRQQVELRQSKLQKKLRKEEMDQQQRKSEEEENERIKAKQREKAERLEERRIQEERQRREVLQQDHLRRTEHFLQRVERSETAPVASTLPLRASPWAKSQEYREGRKEEENAELQLKKEKQRMMSEALEVKERDQEEERRKELIRGRLAFLNRLQGGGAGVAVEQGEVQHPPVVVEENSTDWQTHSQSSRPLDSSAPPGTGPAHDISEWGEETSPDLEWVVMKLQNIFSWYDRPFLEDIVIQCDGDYQKAYDLLN</sequence>
<evidence type="ECO:0008006" key="4">
    <source>
        <dbReference type="Google" id="ProtNLM"/>
    </source>
</evidence>